<dbReference type="InterPro" id="IPR012340">
    <property type="entry name" value="NA-bd_OB-fold"/>
</dbReference>
<dbReference type="SUPFAM" id="SSF50249">
    <property type="entry name" value="Nucleic acid-binding proteins"/>
    <property type="match status" value="1"/>
</dbReference>
<feature type="region of interest" description="Disordered" evidence="1">
    <location>
        <begin position="35"/>
        <end position="66"/>
    </location>
</feature>
<evidence type="ECO:0000256" key="1">
    <source>
        <dbReference type="SAM" id="MobiDB-lite"/>
    </source>
</evidence>
<organism evidence="3 4">
    <name type="scientific">Brassica napus</name>
    <name type="common">Rape</name>
    <dbReference type="NCBI Taxonomy" id="3708"/>
    <lineage>
        <taxon>Eukaryota</taxon>
        <taxon>Viridiplantae</taxon>
        <taxon>Streptophyta</taxon>
        <taxon>Embryophyta</taxon>
        <taxon>Tracheophyta</taxon>
        <taxon>Spermatophyta</taxon>
        <taxon>Magnoliopsida</taxon>
        <taxon>eudicotyledons</taxon>
        <taxon>Gunneridae</taxon>
        <taxon>Pentapetalae</taxon>
        <taxon>rosids</taxon>
        <taxon>malvids</taxon>
        <taxon>Brassicales</taxon>
        <taxon>Brassicaceae</taxon>
        <taxon>Brassiceae</taxon>
        <taxon>Brassica</taxon>
    </lineage>
</organism>
<proteinExistence type="predicted"/>
<evidence type="ECO:0000259" key="2">
    <source>
        <dbReference type="Pfam" id="PF08646"/>
    </source>
</evidence>
<protein>
    <recommendedName>
        <fullName evidence="2">Replication factor A C-terminal domain-containing protein</fullName>
    </recommendedName>
</protein>
<reference evidence="3 4" key="1">
    <citation type="submission" date="2021-05" db="EMBL/GenBank/DDBJ databases">
        <title>Genome Assembly of Synthetic Allotetraploid Brassica napus Reveals Homoeologous Exchanges between Subgenomes.</title>
        <authorList>
            <person name="Davis J.T."/>
        </authorList>
    </citation>
    <scope>NUCLEOTIDE SEQUENCE [LARGE SCALE GENOMIC DNA]</scope>
    <source>
        <strain evidence="4">cv. Da-Ae</strain>
        <tissue evidence="3">Seedling</tissue>
    </source>
</reference>
<gene>
    <name evidence="3" type="ORF">HID58_076184</name>
</gene>
<feature type="domain" description="Replication factor A C-terminal" evidence="2">
    <location>
        <begin position="375"/>
        <end position="515"/>
    </location>
</feature>
<name>A0ABQ7YLR0_BRANA</name>
<keyword evidence="4" id="KW-1185">Reference proteome</keyword>
<dbReference type="Pfam" id="PF08646">
    <property type="entry name" value="Rep_fac-A_C"/>
    <property type="match status" value="1"/>
</dbReference>
<accession>A0ABQ7YLR0</accession>
<dbReference type="InterPro" id="IPR013955">
    <property type="entry name" value="Rep_factor-A_C"/>
</dbReference>
<dbReference type="CDD" id="cd04480">
    <property type="entry name" value="RPA1_DBD_A_like"/>
    <property type="match status" value="1"/>
</dbReference>
<dbReference type="EMBL" id="JAGKQM010000017">
    <property type="protein sequence ID" value="KAH0869162.1"/>
    <property type="molecule type" value="Genomic_DNA"/>
</dbReference>
<dbReference type="PANTHER" id="PTHR23273:SF162">
    <property type="entry name" value="REPLICATION FACTOR A C-TERMINAL DOMAIN-CONTAINING PROTEIN"/>
    <property type="match status" value="1"/>
</dbReference>
<evidence type="ECO:0000313" key="4">
    <source>
        <dbReference type="Proteomes" id="UP000824890"/>
    </source>
</evidence>
<dbReference type="Gene3D" id="2.40.50.140">
    <property type="entry name" value="Nucleic acid-binding proteins"/>
    <property type="match status" value="1"/>
</dbReference>
<dbReference type="PANTHER" id="PTHR23273">
    <property type="entry name" value="REPLICATION FACTOR A 1, RFA1"/>
    <property type="match status" value="1"/>
</dbReference>
<evidence type="ECO:0000313" key="3">
    <source>
        <dbReference type="EMBL" id="KAH0869162.1"/>
    </source>
</evidence>
<comment type="caution">
    <text evidence="3">The sequence shown here is derived from an EMBL/GenBank/DDBJ whole genome shotgun (WGS) entry which is preliminary data.</text>
</comment>
<dbReference type="Proteomes" id="UP000824890">
    <property type="component" value="Unassembled WGS sequence"/>
</dbReference>
<sequence>MASFHLPLHFPGYKSLFFIYGLIKISTDFTMKPKNSSISNDREPCKTTAASSAHARPNRKSTASSAMVMKPNGKSAVSSVILKKPNASTAVSSAHDVQVMFFRDVSLGPTEAVLRFRLVHFWEARNPNTKTLIGQEMILIEEEGTVIQGFVPAGRVGTYELEPGSVYKLGNFFGSRNKALYRVTDHSATVTFAWNTELKILDNPLVSIHEDRFRFHSYEEFQANCDRKVDLYDYVGHMKLVNGQTITEHTVLDEVDISDKRHLCVHVQTHDGPVMKLYLWDNAASDFCVKFKSYGSTPSVLLVTTVNPKHLGGKHFLNSRIKSLYYWDYMTLYIVLSSNSDIANKINAEVITKPETATLEELFAYIKQETAKVAWFECTTTIDDVVQGSPWYYISCGGCNSKAVKGPTSLICNNKKCGKSIVTGVAQYLTRISVYDKSEHAVFVVLGDAGKELPGKHASKLVASYFETKEGVEADQCVPVPQALLDTIGHTYKFIVKVSDHNLSEKTQTITVTKIFPPEAPQPIALGRTRCSNNVW</sequence>